<evidence type="ECO:0000313" key="3">
    <source>
        <dbReference type="Proteomes" id="UP000887116"/>
    </source>
</evidence>
<organism evidence="2 3">
    <name type="scientific">Trichonephila clavata</name>
    <name type="common">Joro spider</name>
    <name type="synonym">Nephila clavata</name>
    <dbReference type="NCBI Taxonomy" id="2740835"/>
    <lineage>
        <taxon>Eukaryota</taxon>
        <taxon>Metazoa</taxon>
        <taxon>Ecdysozoa</taxon>
        <taxon>Arthropoda</taxon>
        <taxon>Chelicerata</taxon>
        <taxon>Arachnida</taxon>
        <taxon>Araneae</taxon>
        <taxon>Araneomorphae</taxon>
        <taxon>Entelegynae</taxon>
        <taxon>Araneoidea</taxon>
        <taxon>Nephilidae</taxon>
        <taxon>Trichonephila</taxon>
    </lineage>
</organism>
<accession>A0A8X6KPK1</accession>
<dbReference type="Proteomes" id="UP000887116">
    <property type="component" value="Unassembled WGS sequence"/>
</dbReference>
<sequence length="134" mass="15416">MEKHGQRLDPGECISYYFNLQVGSGSYFASNYPIQRGYGLFSHLRRYAMPIMLKAGKYFGRRLLSTGQNVLEDMSRGKSFGEASRNQLRQVREEIKQDILRKLRGGGGVKRKKQSSKRQTKRKKSCAKDVFTDL</sequence>
<evidence type="ECO:0000313" key="2">
    <source>
        <dbReference type="EMBL" id="GFQ82280.1"/>
    </source>
</evidence>
<dbReference type="EMBL" id="BMAO01012563">
    <property type="protein sequence ID" value="GFQ82280.1"/>
    <property type="molecule type" value="Genomic_DNA"/>
</dbReference>
<reference evidence="2" key="1">
    <citation type="submission" date="2020-07" db="EMBL/GenBank/DDBJ databases">
        <title>Multicomponent nature underlies the extraordinary mechanical properties of spider dragline silk.</title>
        <authorList>
            <person name="Kono N."/>
            <person name="Nakamura H."/>
            <person name="Mori M."/>
            <person name="Yoshida Y."/>
            <person name="Ohtoshi R."/>
            <person name="Malay A.D."/>
            <person name="Moran D.A.P."/>
            <person name="Tomita M."/>
            <person name="Numata K."/>
            <person name="Arakawa K."/>
        </authorList>
    </citation>
    <scope>NUCLEOTIDE SEQUENCE</scope>
</reference>
<name>A0A8X6KPK1_TRICU</name>
<protein>
    <submittedName>
        <fullName evidence="2">Uncharacterized protein</fullName>
    </submittedName>
</protein>
<dbReference type="OrthoDB" id="6427943at2759"/>
<evidence type="ECO:0000256" key="1">
    <source>
        <dbReference type="SAM" id="MobiDB-lite"/>
    </source>
</evidence>
<dbReference type="AlphaFoldDB" id="A0A8X6KPK1"/>
<feature type="compositionally biased region" description="Basic residues" evidence="1">
    <location>
        <begin position="109"/>
        <end position="125"/>
    </location>
</feature>
<gene>
    <name evidence="2" type="primary">AVEN_227377_1</name>
    <name evidence="2" type="ORF">TNCT_546491</name>
</gene>
<comment type="caution">
    <text evidence="2">The sequence shown here is derived from an EMBL/GenBank/DDBJ whole genome shotgun (WGS) entry which is preliminary data.</text>
</comment>
<proteinExistence type="predicted"/>
<keyword evidence="3" id="KW-1185">Reference proteome</keyword>
<feature type="region of interest" description="Disordered" evidence="1">
    <location>
        <begin position="103"/>
        <end position="134"/>
    </location>
</feature>